<dbReference type="AlphaFoldDB" id="A0A834U211"/>
<evidence type="ECO:0000313" key="2">
    <source>
        <dbReference type="EMBL" id="KAF7830785.1"/>
    </source>
</evidence>
<keyword evidence="3" id="KW-1185">Reference proteome</keyword>
<reference evidence="2" key="1">
    <citation type="submission" date="2020-09" db="EMBL/GenBank/DDBJ databases">
        <title>Genome-Enabled Discovery of Anthraquinone Biosynthesis in Senna tora.</title>
        <authorList>
            <person name="Kang S.-H."/>
            <person name="Pandey R.P."/>
            <person name="Lee C.-M."/>
            <person name="Sim J.-S."/>
            <person name="Jeong J.-T."/>
            <person name="Choi B.-S."/>
            <person name="Jung M."/>
            <person name="Ginzburg D."/>
            <person name="Zhao K."/>
            <person name="Won S.Y."/>
            <person name="Oh T.-J."/>
            <person name="Yu Y."/>
            <person name="Kim N.-H."/>
            <person name="Lee O.R."/>
            <person name="Lee T.-H."/>
            <person name="Bashyal P."/>
            <person name="Kim T.-S."/>
            <person name="Lee W.-H."/>
            <person name="Kawkins C."/>
            <person name="Kim C.-K."/>
            <person name="Kim J.S."/>
            <person name="Ahn B.O."/>
            <person name="Rhee S.Y."/>
            <person name="Sohng J.K."/>
        </authorList>
    </citation>
    <scope>NUCLEOTIDE SEQUENCE</scope>
    <source>
        <tissue evidence="2">Leaf</tissue>
    </source>
</reference>
<protein>
    <submittedName>
        <fullName evidence="2">Uncharacterized protein</fullName>
    </submittedName>
</protein>
<name>A0A834U211_9FABA</name>
<proteinExistence type="predicted"/>
<accession>A0A834U211</accession>
<gene>
    <name evidence="2" type="ORF">G2W53_013118</name>
</gene>
<feature type="signal peptide" evidence="1">
    <location>
        <begin position="1"/>
        <end position="30"/>
    </location>
</feature>
<feature type="chain" id="PRO_5032807315" evidence="1">
    <location>
        <begin position="31"/>
        <end position="78"/>
    </location>
</feature>
<comment type="caution">
    <text evidence="2">The sequence shown here is derived from an EMBL/GenBank/DDBJ whole genome shotgun (WGS) entry which is preliminary data.</text>
</comment>
<keyword evidence="1" id="KW-0732">Signal</keyword>
<evidence type="ECO:0000313" key="3">
    <source>
        <dbReference type="Proteomes" id="UP000634136"/>
    </source>
</evidence>
<dbReference type="Proteomes" id="UP000634136">
    <property type="component" value="Unassembled WGS sequence"/>
</dbReference>
<sequence length="78" mass="8016">MAIGLMRSSKTMRFAAVIAIFLFLIIVSSAAHDEAATPRVKPAYGELPPAYKTPGMGGGGPGYGIGRKAVTGTATNHP</sequence>
<dbReference type="EMBL" id="JAAIUW010000005">
    <property type="protein sequence ID" value="KAF7830785.1"/>
    <property type="molecule type" value="Genomic_DNA"/>
</dbReference>
<evidence type="ECO:0000256" key="1">
    <source>
        <dbReference type="SAM" id="SignalP"/>
    </source>
</evidence>
<organism evidence="2 3">
    <name type="scientific">Senna tora</name>
    <dbReference type="NCBI Taxonomy" id="362788"/>
    <lineage>
        <taxon>Eukaryota</taxon>
        <taxon>Viridiplantae</taxon>
        <taxon>Streptophyta</taxon>
        <taxon>Embryophyta</taxon>
        <taxon>Tracheophyta</taxon>
        <taxon>Spermatophyta</taxon>
        <taxon>Magnoliopsida</taxon>
        <taxon>eudicotyledons</taxon>
        <taxon>Gunneridae</taxon>
        <taxon>Pentapetalae</taxon>
        <taxon>rosids</taxon>
        <taxon>fabids</taxon>
        <taxon>Fabales</taxon>
        <taxon>Fabaceae</taxon>
        <taxon>Caesalpinioideae</taxon>
        <taxon>Cassia clade</taxon>
        <taxon>Senna</taxon>
    </lineage>
</organism>